<dbReference type="Pfam" id="PF07075">
    <property type="entry name" value="NamZ_N"/>
    <property type="match status" value="1"/>
</dbReference>
<dbReference type="KEGG" id="pph:Ppha_1198"/>
<dbReference type="Proteomes" id="UP000002724">
    <property type="component" value="Chromosome"/>
</dbReference>
<dbReference type="eggNOG" id="COG3876">
    <property type="taxonomic scope" value="Bacteria"/>
</dbReference>
<dbReference type="GO" id="GO:0033922">
    <property type="term" value="F:peptidoglycan beta-N-acetylmuramidase activity"/>
    <property type="evidence" value="ECO:0007669"/>
    <property type="project" value="InterPro"/>
</dbReference>
<evidence type="ECO:0000313" key="3">
    <source>
        <dbReference type="EMBL" id="ACF43470.1"/>
    </source>
</evidence>
<reference evidence="3 4" key="1">
    <citation type="submission" date="2008-06" db="EMBL/GenBank/DDBJ databases">
        <title>Complete sequence of Pelodictyon phaeoclathratiforme BU-1.</title>
        <authorList>
            <consortium name="US DOE Joint Genome Institute"/>
            <person name="Lucas S."/>
            <person name="Copeland A."/>
            <person name="Lapidus A."/>
            <person name="Glavina del Rio T."/>
            <person name="Dalin E."/>
            <person name="Tice H."/>
            <person name="Bruce D."/>
            <person name="Goodwin L."/>
            <person name="Pitluck S."/>
            <person name="Schmutz J."/>
            <person name="Larimer F."/>
            <person name="Land M."/>
            <person name="Hauser L."/>
            <person name="Kyrpides N."/>
            <person name="Mikhailova N."/>
            <person name="Liu Z."/>
            <person name="Li T."/>
            <person name="Zhao F."/>
            <person name="Overmann J."/>
            <person name="Bryant D.A."/>
            <person name="Richardson P."/>
        </authorList>
    </citation>
    <scope>NUCLEOTIDE SEQUENCE [LARGE SCALE GENOMIC DNA]</scope>
    <source>
        <strain evidence="4">DSM 5477 / BU-1</strain>
    </source>
</reference>
<dbReference type="PIRSF" id="PIRSF016719">
    <property type="entry name" value="UCP016719"/>
    <property type="match status" value="1"/>
</dbReference>
<evidence type="ECO:0000259" key="1">
    <source>
        <dbReference type="Pfam" id="PF07075"/>
    </source>
</evidence>
<proteinExistence type="predicted"/>
<dbReference type="SMR" id="B4SGQ7"/>
<dbReference type="OrthoDB" id="9801061at2"/>
<gene>
    <name evidence="3" type="ordered locus">Ppha_1198</name>
</gene>
<dbReference type="Pfam" id="PF20732">
    <property type="entry name" value="NamZ_C"/>
    <property type="match status" value="1"/>
</dbReference>
<dbReference type="PANTHER" id="PTHR42915:SF1">
    <property type="entry name" value="PEPTIDOGLYCAN BETA-N-ACETYLMURAMIDASE NAMZ"/>
    <property type="match status" value="1"/>
</dbReference>
<protein>
    <recommendedName>
        <fullName evidence="5">DUF1343 domain-containing protein</fullName>
    </recommendedName>
</protein>
<evidence type="ECO:0000313" key="4">
    <source>
        <dbReference type="Proteomes" id="UP000002724"/>
    </source>
</evidence>
<feature type="domain" description="Peptidoglycan beta-N-acetylmuramidase NamZ C-terminal" evidence="2">
    <location>
        <begin position="265"/>
        <end position="416"/>
    </location>
</feature>
<dbReference type="HOGENOM" id="CLU_033227_1_0_10"/>
<keyword evidence="4" id="KW-1185">Reference proteome</keyword>
<dbReference type="InterPro" id="IPR048503">
    <property type="entry name" value="NamZ_C"/>
</dbReference>
<dbReference type="STRING" id="324925.Ppha_1198"/>
<dbReference type="Gene3D" id="3.90.1150.140">
    <property type="match status" value="1"/>
</dbReference>
<dbReference type="InterPro" id="IPR008302">
    <property type="entry name" value="NamZ"/>
</dbReference>
<accession>B4SGQ7</accession>
<dbReference type="RefSeq" id="WP_012507962.1">
    <property type="nucleotide sequence ID" value="NC_011060.1"/>
</dbReference>
<dbReference type="AlphaFoldDB" id="B4SGQ7"/>
<dbReference type="PANTHER" id="PTHR42915">
    <property type="entry name" value="HYPOTHETICAL 460 KDA PROTEIN IN FEUA-SIGW INTERGENIC REGION [PRECURSOR]"/>
    <property type="match status" value="1"/>
</dbReference>
<dbReference type="EMBL" id="CP001110">
    <property type="protein sequence ID" value="ACF43470.1"/>
    <property type="molecule type" value="Genomic_DNA"/>
</dbReference>
<evidence type="ECO:0000259" key="2">
    <source>
        <dbReference type="Pfam" id="PF20732"/>
    </source>
</evidence>
<organism evidence="3 4">
    <name type="scientific">Pelodictyon phaeoclathratiforme (strain DSM 5477 / BU-1)</name>
    <dbReference type="NCBI Taxonomy" id="324925"/>
    <lineage>
        <taxon>Bacteria</taxon>
        <taxon>Pseudomonadati</taxon>
        <taxon>Chlorobiota</taxon>
        <taxon>Chlorobiia</taxon>
        <taxon>Chlorobiales</taxon>
        <taxon>Chlorobiaceae</taxon>
        <taxon>Chlorobium/Pelodictyon group</taxon>
        <taxon>Pelodictyon</taxon>
    </lineage>
</organism>
<dbReference type="InterPro" id="IPR048502">
    <property type="entry name" value="NamZ_N"/>
</dbReference>
<dbReference type="Gene3D" id="3.40.50.12170">
    <property type="entry name" value="Uncharacterised protein PF07075, DUF1343"/>
    <property type="match status" value="1"/>
</dbReference>
<feature type="domain" description="Peptidoglycan beta-N-acetylmuramidase NamZ N-terminal" evidence="1">
    <location>
        <begin position="61"/>
        <end position="261"/>
    </location>
</feature>
<sequence precursor="true">MTLENLRSRLYSLARKKRVSLFFFYAVVFVLFSYSVSAEPLLCGIDRLEASGFQEFSGLRIGLITNAASINRKGEPGYAIMLRSGVNLKFLMAPEHGFSADIEAGKKVGSSVVSDTLPVYSLYGASKKPDIRKLQEVDLLVFDLQDVGTRCYTYISTMKSAMEACEEAGIAFMVLDRPNPVIPLHAEGFMLAPGYESFVGAVAVPFLHAMTVGEIALLLKEQCCKKLDLRVIAMQGYGRDKFADEYPGFSFKSPSPNIRSIDTAIVYPATVFFEATTLSEGRGTDAPFMQFGAPFIKSGELADALKRYSLPGVSFSAVIFQPTSGKFSGVQCQGVKLTVTDRKTFTPFRTATALLLELQRLYPDKLALDQRGDFFDRLAGTPLFRKMIKKQLSLESILEESRLQVEQFKPASYLLYH</sequence>
<evidence type="ECO:0008006" key="5">
    <source>
        <dbReference type="Google" id="ProtNLM"/>
    </source>
</evidence>
<name>B4SGQ7_PELPB</name>